<organism evidence="1 2">
    <name type="scientific">Symbiodinium pilosum</name>
    <name type="common">Dinoflagellate</name>
    <dbReference type="NCBI Taxonomy" id="2952"/>
    <lineage>
        <taxon>Eukaryota</taxon>
        <taxon>Sar</taxon>
        <taxon>Alveolata</taxon>
        <taxon>Dinophyceae</taxon>
        <taxon>Suessiales</taxon>
        <taxon>Symbiodiniaceae</taxon>
        <taxon>Symbiodinium</taxon>
    </lineage>
</organism>
<dbReference type="Proteomes" id="UP000649617">
    <property type="component" value="Unassembled WGS sequence"/>
</dbReference>
<evidence type="ECO:0000313" key="2">
    <source>
        <dbReference type="Proteomes" id="UP000649617"/>
    </source>
</evidence>
<dbReference type="OrthoDB" id="417414at2759"/>
<reference evidence="1" key="1">
    <citation type="submission" date="2021-02" db="EMBL/GenBank/DDBJ databases">
        <authorList>
            <person name="Dougan E. K."/>
            <person name="Rhodes N."/>
            <person name="Thang M."/>
            <person name="Chan C."/>
        </authorList>
    </citation>
    <scope>NUCLEOTIDE SEQUENCE</scope>
</reference>
<name>A0A812NHF0_SYMPI</name>
<dbReference type="EMBL" id="CAJNIZ010011248">
    <property type="protein sequence ID" value="CAE7317045.1"/>
    <property type="molecule type" value="Genomic_DNA"/>
</dbReference>
<accession>A0A812NHF0</accession>
<keyword evidence="2" id="KW-1185">Reference proteome</keyword>
<dbReference type="AlphaFoldDB" id="A0A812NHF0"/>
<comment type="caution">
    <text evidence="1">The sequence shown here is derived from an EMBL/GenBank/DDBJ whole genome shotgun (WGS) entry which is preliminary data.</text>
</comment>
<evidence type="ECO:0000313" key="1">
    <source>
        <dbReference type="EMBL" id="CAE7317045.1"/>
    </source>
</evidence>
<proteinExistence type="predicted"/>
<gene>
    <name evidence="1" type="ORF">SPIL2461_LOCUS7289</name>
</gene>
<sequence length="220" mass="24194">MVLCDAHELLPEGHGLPPGDVFHRLWGPTSSFMQSYQVRRQGRDVRWSSPEISEEKPWQASAELQCSVRVPVLGWRPYKEVMQFALCYEPAAFAGKFADVEVSEVLAVQQVGNVDAGSIGNFRSEILMLFYQPKCAGPTVLRTLALTPQGRFSKMAVDGYHKALADFLSAVKDEAKKWHGRGSQLHPQAAAVASSPAPAERAEECCLAGARKFNATCNLM</sequence>
<evidence type="ECO:0008006" key="3">
    <source>
        <dbReference type="Google" id="ProtNLM"/>
    </source>
</evidence>
<protein>
    <recommendedName>
        <fullName evidence="3">VASt domain-containing protein</fullName>
    </recommendedName>
</protein>